<dbReference type="EMBL" id="AWXR01000012">
    <property type="protein sequence ID" value="ERM83514.1"/>
    <property type="molecule type" value="Genomic_DNA"/>
</dbReference>
<reference evidence="1 2" key="1">
    <citation type="journal article" date="2013" name="Genome Announc.">
        <title>Draft Genome Sequence of the Psychrophilic and Alkaliphilic Rhodonellum psychrophilum Strain GCM71T.</title>
        <authorList>
            <person name="Hauptmann A.L."/>
            <person name="Glaring M.A."/>
            <person name="Hallin P.F."/>
            <person name="Prieme A."/>
            <person name="Stougaard P."/>
        </authorList>
    </citation>
    <scope>NUCLEOTIDE SEQUENCE [LARGE SCALE GENOMIC DNA]</scope>
    <source>
        <strain evidence="1 2">GCM71</strain>
    </source>
</reference>
<gene>
    <name evidence="1" type="ORF">P872_00115</name>
</gene>
<comment type="caution">
    <text evidence="1">The sequence shown here is derived from an EMBL/GenBank/DDBJ whole genome shotgun (WGS) entry which is preliminary data.</text>
</comment>
<accession>U5C131</accession>
<keyword evidence="2" id="KW-1185">Reference proteome</keyword>
<evidence type="ECO:0000313" key="2">
    <source>
        <dbReference type="Proteomes" id="UP000016843"/>
    </source>
</evidence>
<protein>
    <submittedName>
        <fullName evidence="1">Uncharacterized protein</fullName>
    </submittedName>
</protein>
<sequence length="83" mass="9678">MVKPLQPSPLIHSIFAKTEKGGDRLVYGFFELIQCFPSFSKEVFLVESKTNFELWNYFKALFPPNENRRDTHLFVSSHLAIDI</sequence>
<evidence type="ECO:0000313" key="1">
    <source>
        <dbReference type="EMBL" id="ERM83514.1"/>
    </source>
</evidence>
<dbReference type="Proteomes" id="UP000016843">
    <property type="component" value="Unassembled WGS sequence"/>
</dbReference>
<name>U5C131_9BACT</name>
<dbReference type="AlphaFoldDB" id="U5C131"/>
<organism evidence="1 2">
    <name type="scientific">Rhodonellum psychrophilum GCM71 = DSM 17998</name>
    <dbReference type="NCBI Taxonomy" id="1123057"/>
    <lineage>
        <taxon>Bacteria</taxon>
        <taxon>Pseudomonadati</taxon>
        <taxon>Bacteroidota</taxon>
        <taxon>Cytophagia</taxon>
        <taxon>Cytophagales</taxon>
        <taxon>Cytophagaceae</taxon>
        <taxon>Rhodonellum</taxon>
    </lineage>
</organism>
<proteinExistence type="predicted"/>